<name>A0A7J6MUG8_PERCH</name>
<proteinExistence type="predicted"/>
<organism evidence="1 2">
    <name type="scientific">Perkinsus chesapeaki</name>
    <name type="common">Clam parasite</name>
    <name type="synonym">Perkinsus andrewsi</name>
    <dbReference type="NCBI Taxonomy" id="330153"/>
    <lineage>
        <taxon>Eukaryota</taxon>
        <taxon>Sar</taxon>
        <taxon>Alveolata</taxon>
        <taxon>Perkinsozoa</taxon>
        <taxon>Perkinsea</taxon>
        <taxon>Perkinsida</taxon>
        <taxon>Perkinsidae</taxon>
        <taxon>Perkinsus</taxon>
    </lineage>
</organism>
<dbReference type="OrthoDB" id="10621443at2759"/>
<evidence type="ECO:0000313" key="1">
    <source>
        <dbReference type="EMBL" id="KAF4675245.1"/>
    </source>
</evidence>
<reference evidence="1 2" key="1">
    <citation type="submission" date="2020-04" db="EMBL/GenBank/DDBJ databases">
        <title>Perkinsus chesapeaki whole genome sequence.</title>
        <authorList>
            <person name="Bogema D.R."/>
        </authorList>
    </citation>
    <scope>NUCLEOTIDE SEQUENCE [LARGE SCALE GENOMIC DNA]</scope>
    <source>
        <strain evidence="1">ATCC PRA-425</strain>
    </source>
</reference>
<sequence length="158" mass="16915">MEVHPSSYPDPVFRALLFGLCVIAENSDPAFVHRMDSIRAISCVLRYNAGPFVTLGGACYDKPIGKCSFNDTTGRVEGCHCLEPAFVAFTQEKTGDISVICTEICDPGTCPKAPKKAGECVPTSLLPACLVTCVNDNDCLDTAFCNPLGDTGICMYHP</sequence>
<dbReference type="EMBL" id="JAAPAO010000050">
    <property type="protein sequence ID" value="KAF4675245.1"/>
    <property type="molecule type" value="Genomic_DNA"/>
</dbReference>
<dbReference type="Proteomes" id="UP000591131">
    <property type="component" value="Unassembled WGS sequence"/>
</dbReference>
<comment type="caution">
    <text evidence="1">The sequence shown here is derived from an EMBL/GenBank/DDBJ whole genome shotgun (WGS) entry which is preliminary data.</text>
</comment>
<protein>
    <submittedName>
        <fullName evidence="1">Uncharacterized protein</fullName>
    </submittedName>
</protein>
<keyword evidence="2" id="KW-1185">Reference proteome</keyword>
<gene>
    <name evidence="1" type="ORF">FOL47_008084</name>
</gene>
<dbReference type="AlphaFoldDB" id="A0A7J6MUG8"/>
<accession>A0A7J6MUG8</accession>
<evidence type="ECO:0000313" key="2">
    <source>
        <dbReference type="Proteomes" id="UP000591131"/>
    </source>
</evidence>